<gene>
    <name evidence="1" type="ORF">CesoFtcFv8_020397</name>
</gene>
<protein>
    <submittedName>
        <fullName evidence="1">Uncharacterized protein</fullName>
    </submittedName>
</protein>
<name>A0AAN8GLX9_9TELE</name>
<accession>A0AAN8GLX9</accession>
<organism evidence="1 2">
    <name type="scientific">Champsocephalus esox</name>
    <name type="common">pike icefish</name>
    <dbReference type="NCBI Taxonomy" id="159716"/>
    <lineage>
        <taxon>Eukaryota</taxon>
        <taxon>Metazoa</taxon>
        <taxon>Chordata</taxon>
        <taxon>Craniata</taxon>
        <taxon>Vertebrata</taxon>
        <taxon>Euteleostomi</taxon>
        <taxon>Actinopterygii</taxon>
        <taxon>Neopterygii</taxon>
        <taxon>Teleostei</taxon>
        <taxon>Neoteleostei</taxon>
        <taxon>Acanthomorphata</taxon>
        <taxon>Eupercaria</taxon>
        <taxon>Perciformes</taxon>
        <taxon>Notothenioidei</taxon>
        <taxon>Channichthyidae</taxon>
        <taxon>Champsocephalus</taxon>
    </lineage>
</organism>
<dbReference type="AlphaFoldDB" id="A0AAN8GLX9"/>
<dbReference type="EMBL" id="JAULUE010002061">
    <property type="protein sequence ID" value="KAK5884134.1"/>
    <property type="molecule type" value="Genomic_DNA"/>
</dbReference>
<dbReference type="Proteomes" id="UP001335648">
    <property type="component" value="Unassembled WGS sequence"/>
</dbReference>
<comment type="caution">
    <text evidence="1">The sequence shown here is derived from an EMBL/GenBank/DDBJ whole genome shotgun (WGS) entry which is preliminary data.</text>
</comment>
<reference evidence="1 2" key="1">
    <citation type="journal article" date="2023" name="Mol. Biol. Evol.">
        <title>Genomics of Secondarily Temperate Adaptation in the Only Non-Antarctic Icefish.</title>
        <authorList>
            <person name="Rivera-Colon A.G."/>
            <person name="Rayamajhi N."/>
            <person name="Minhas B.F."/>
            <person name="Madrigal G."/>
            <person name="Bilyk K.T."/>
            <person name="Yoon V."/>
            <person name="Hune M."/>
            <person name="Gregory S."/>
            <person name="Cheng C.H.C."/>
            <person name="Catchen J.M."/>
        </authorList>
    </citation>
    <scope>NUCLEOTIDE SEQUENCE [LARGE SCALE GENOMIC DNA]</scope>
    <source>
        <strain evidence="1">JC2023a</strain>
    </source>
</reference>
<evidence type="ECO:0000313" key="1">
    <source>
        <dbReference type="EMBL" id="KAK5884134.1"/>
    </source>
</evidence>
<evidence type="ECO:0000313" key="2">
    <source>
        <dbReference type="Proteomes" id="UP001335648"/>
    </source>
</evidence>
<proteinExistence type="predicted"/>
<sequence length="67" mass="7406">MAAEQPELGFTRCRLSQIYARPRIQSSGGSGEGFHQLWRQGSCSSADKARAVLDVNPNPNLLLRHEP</sequence>
<keyword evidence="2" id="KW-1185">Reference proteome</keyword>